<dbReference type="Proteomes" id="UP001152320">
    <property type="component" value="Chromosome 21"/>
</dbReference>
<evidence type="ECO:0000256" key="2">
    <source>
        <dbReference type="SAM" id="SignalP"/>
    </source>
</evidence>
<keyword evidence="2" id="KW-0732">Signal</keyword>
<evidence type="ECO:0000313" key="4">
    <source>
        <dbReference type="Proteomes" id="UP001152320"/>
    </source>
</evidence>
<evidence type="ECO:0000256" key="1">
    <source>
        <dbReference type="SAM" id="Phobius"/>
    </source>
</evidence>
<protein>
    <recommendedName>
        <fullName evidence="5">Ig-like domain-containing protein</fullName>
    </recommendedName>
</protein>
<comment type="caution">
    <text evidence="3">The sequence shown here is derived from an EMBL/GenBank/DDBJ whole genome shotgun (WGS) entry which is preliminary data.</text>
</comment>
<sequence>MHIFGWFALILLNCQATAGVDDGGLQLFLRNTIGRYRHGNYYYALKEQKVDLICRHTQYRKKLSMNKGVRPESSLLIVNGGELVSSTPGKYSVERQRRRQTLTIQTPDEPDISPYVCWSFEKAGDSNARILFNYTYLHVMEQSDTINFCDLVSGIDGVFFTGDDVVLKCPIGNNLKVGFQPRGRVGSITVHNQACVPMDPPEFCLLSIRNIGRTWDGSFVSCTKHTEGVEEDLCQHIPQITVFDDLTVFVDLLEWNNTDGYAIVACRSIPSVLSPIEWNVVGKNVTIEGTERLNQMKINLRNYSENTVTSFEVSCRLFIGSRSSSKSVSFNTTSITSKLMPITAKESSIKHVTSSVPSDVKELPSTPNVTPDGKTPLILALSIGCTTTILIILSIILVLVFRTKRCLKHKKKSLRVSNIYLSPDQVLATKESTREKFTEMDTSKPTDDNDYIYADTERTLRVIDYTIDDTVLYQNVAHK</sequence>
<feature type="chain" id="PRO_5040230663" description="Ig-like domain-containing protein" evidence="2">
    <location>
        <begin position="20"/>
        <end position="479"/>
    </location>
</feature>
<evidence type="ECO:0008006" key="5">
    <source>
        <dbReference type="Google" id="ProtNLM"/>
    </source>
</evidence>
<keyword evidence="1" id="KW-1133">Transmembrane helix</keyword>
<feature type="signal peptide" evidence="2">
    <location>
        <begin position="1"/>
        <end position="19"/>
    </location>
</feature>
<dbReference type="AlphaFoldDB" id="A0A9Q1BCW7"/>
<proteinExistence type="predicted"/>
<keyword evidence="1" id="KW-0472">Membrane</keyword>
<name>A0A9Q1BCW7_HOLLE</name>
<keyword evidence="4" id="KW-1185">Reference proteome</keyword>
<organism evidence="3 4">
    <name type="scientific">Holothuria leucospilota</name>
    <name type="common">Black long sea cucumber</name>
    <name type="synonym">Mertensiothuria leucospilota</name>
    <dbReference type="NCBI Taxonomy" id="206669"/>
    <lineage>
        <taxon>Eukaryota</taxon>
        <taxon>Metazoa</taxon>
        <taxon>Echinodermata</taxon>
        <taxon>Eleutherozoa</taxon>
        <taxon>Echinozoa</taxon>
        <taxon>Holothuroidea</taxon>
        <taxon>Aspidochirotacea</taxon>
        <taxon>Aspidochirotida</taxon>
        <taxon>Holothuriidae</taxon>
        <taxon>Holothuria</taxon>
    </lineage>
</organism>
<dbReference type="EMBL" id="JAIZAY010000021">
    <property type="protein sequence ID" value="KAJ8021980.1"/>
    <property type="molecule type" value="Genomic_DNA"/>
</dbReference>
<keyword evidence="1" id="KW-0812">Transmembrane</keyword>
<gene>
    <name evidence="3" type="ORF">HOLleu_39337</name>
</gene>
<feature type="transmembrane region" description="Helical" evidence="1">
    <location>
        <begin position="377"/>
        <end position="401"/>
    </location>
</feature>
<reference evidence="3" key="1">
    <citation type="submission" date="2021-10" db="EMBL/GenBank/DDBJ databases">
        <title>Tropical sea cucumber genome reveals ecological adaptation and Cuvierian tubules defense mechanism.</title>
        <authorList>
            <person name="Chen T."/>
        </authorList>
    </citation>
    <scope>NUCLEOTIDE SEQUENCE</scope>
    <source>
        <strain evidence="3">Nanhai2018</strain>
        <tissue evidence="3">Muscle</tissue>
    </source>
</reference>
<accession>A0A9Q1BCW7</accession>
<evidence type="ECO:0000313" key="3">
    <source>
        <dbReference type="EMBL" id="KAJ8021980.1"/>
    </source>
</evidence>